<dbReference type="GO" id="GO:0016818">
    <property type="term" value="F:hydrolase activity, acting on acid anhydrides, in phosphorus-containing anhydrides"/>
    <property type="evidence" value="ECO:0007669"/>
    <property type="project" value="InterPro"/>
</dbReference>
<evidence type="ECO:0000256" key="3">
    <source>
        <dbReference type="ARBA" id="ARBA00022723"/>
    </source>
</evidence>
<dbReference type="InterPro" id="IPR039121">
    <property type="entry name" value="NUDT19"/>
</dbReference>
<dbReference type="PANTHER" id="PTHR12318:SF0">
    <property type="entry name" value="ACYL-COENZYME A DIPHOSPHATASE NUDT19"/>
    <property type="match status" value="1"/>
</dbReference>
<evidence type="ECO:0000259" key="7">
    <source>
        <dbReference type="PROSITE" id="PS51462"/>
    </source>
</evidence>
<evidence type="ECO:0000256" key="2">
    <source>
        <dbReference type="ARBA" id="ARBA00001946"/>
    </source>
</evidence>
<dbReference type="InterPro" id="IPR000086">
    <property type="entry name" value="NUDIX_hydrolase_dom"/>
</dbReference>
<dbReference type="AlphaFoldDB" id="A0A369AR75"/>
<evidence type="ECO:0000313" key="9">
    <source>
        <dbReference type="Proteomes" id="UP000252174"/>
    </source>
</evidence>
<keyword evidence="6" id="KW-0464">Manganese</keyword>
<dbReference type="EMBL" id="QPJU01000001">
    <property type="protein sequence ID" value="RCX11701.1"/>
    <property type="molecule type" value="Genomic_DNA"/>
</dbReference>
<dbReference type="Proteomes" id="UP000252174">
    <property type="component" value="Unassembled WGS sequence"/>
</dbReference>
<reference evidence="8 9" key="1">
    <citation type="submission" date="2018-07" db="EMBL/GenBank/DDBJ databases">
        <title>Genomic Encyclopedia of Type Strains, Phase IV (KMG-IV): sequencing the most valuable type-strain genomes for metagenomic binning, comparative biology and taxonomic classification.</title>
        <authorList>
            <person name="Goeker M."/>
        </authorList>
    </citation>
    <scope>NUCLEOTIDE SEQUENCE [LARGE SCALE GENOMIC DNA]</scope>
    <source>
        <strain evidence="8 9">DSM 100911</strain>
    </source>
</reference>
<dbReference type="PANTHER" id="PTHR12318">
    <property type="entry name" value="TESTOSTERONE-REGULATED PROTEIN RP2"/>
    <property type="match status" value="1"/>
</dbReference>
<feature type="domain" description="Nudix hydrolase" evidence="7">
    <location>
        <begin position="12"/>
        <end position="217"/>
    </location>
</feature>
<comment type="cofactor">
    <cofactor evidence="1">
        <name>Mn(2+)</name>
        <dbReference type="ChEBI" id="CHEBI:29035"/>
    </cofactor>
</comment>
<keyword evidence="9" id="KW-1185">Reference proteome</keyword>
<accession>A0A369AR75</accession>
<dbReference type="SUPFAM" id="SSF55811">
    <property type="entry name" value="Nudix"/>
    <property type="match status" value="1"/>
</dbReference>
<keyword evidence="4" id="KW-0378">Hydrolase</keyword>
<evidence type="ECO:0000256" key="5">
    <source>
        <dbReference type="ARBA" id="ARBA00022842"/>
    </source>
</evidence>
<dbReference type="OrthoDB" id="9788263at2"/>
<evidence type="ECO:0000313" key="8">
    <source>
        <dbReference type="EMBL" id="RCX11701.1"/>
    </source>
</evidence>
<dbReference type="InterPro" id="IPR015797">
    <property type="entry name" value="NUDIX_hydrolase-like_dom_sf"/>
</dbReference>
<dbReference type="RefSeq" id="WP_114481864.1">
    <property type="nucleotide sequence ID" value="NZ_QPJU01000001.1"/>
</dbReference>
<comment type="caution">
    <text evidence="8">The sequence shown here is derived from an EMBL/GenBank/DDBJ whole genome shotgun (WGS) entry which is preliminary data.</text>
</comment>
<organism evidence="8 9">
    <name type="scientific">Extensimonas vulgaris</name>
    <dbReference type="NCBI Taxonomy" id="1031594"/>
    <lineage>
        <taxon>Bacteria</taxon>
        <taxon>Pseudomonadati</taxon>
        <taxon>Pseudomonadota</taxon>
        <taxon>Betaproteobacteria</taxon>
        <taxon>Burkholderiales</taxon>
        <taxon>Comamonadaceae</taxon>
        <taxon>Extensimonas</taxon>
    </lineage>
</organism>
<keyword evidence="5" id="KW-0460">Magnesium</keyword>
<protein>
    <recommendedName>
        <fullName evidence="7">Nudix hydrolase domain-containing protein</fullName>
    </recommendedName>
</protein>
<name>A0A369AR75_9BURK</name>
<sequence>MQAPTTPPLAETPRPAASMVLLRQAPTGLEVLLLRRTAQAANMPGLYVFPGGKLDDADQTLAESLLDQPPENLREGLNEPGIDAATAAGLYVAAVREALEECGLLLAEAAGDLARLDAPQARELLRVGQSFADVLSTLQLRVPTRRLVPWSRWITPRAPTINTTRRFDTRFFVAEAPQGQTAAHDDEETTDSVWIAPRTALEQYRDRLIDLAPPQIMGLAHLARHKDVQSVLQEARSKRPPLIEPEHYHRDGTRVLCYPGDAKHSVSARALPGPTRLLHVEGRFTPEEGFEALFA</sequence>
<dbReference type="CDD" id="cd18870">
    <property type="entry name" value="NUDIX_AcylCoAdiphos_Nudt19"/>
    <property type="match status" value="1"/>
</dbReference>
<evidence type="ECO:0000256" key="1">
    <source>
        <dbReference type="ARBA" id="ARBA00001936"/>
    </source>
</evidence>
<dbReference type="GO" id="GO:0046872">
    <property type="term" value="F:metal ion binding"/>
    <property type="evidence" value="ECO:0007669"/>
    <property type="project" value="UniProtKB-KW"/>
</dbReference>
<keyword evidence="3" id="KW-0479">Metal-binding</keyword>
<evidence type="ECO:0000256" key="4">
    <source>
        <dbReference type="ARBA" id="ARBA00022801"/>
    </source>
</evidence>
<dbReference type="Gene3D" id="3.90.79.10">
    <property type="entry name" value="Nucleoside Triphosphate Pyrophosphohydrolase"/>
    <property type="match status" value="1"/>
</dbReference>
<proteinExistence type="predicted"/>
<evidence type="ECO:0000256" key="6">
    <source>
        <dbReference type="ARBA" id="ARBA00023211"/>
    </source>
</evidence>
<dbReference type="PROSITE" id="PS51462">
    <property type="entry name" value="NUDIX"/>
    <property type="match status" value="1"/>
</dbReference>
<gene>
    <name evidence="8" type="ORF">DFR45_101230</name>
</gene>
<comment type="cofactor">
    <cofactor evidence="2">
        <name>Mg(2+)</name>
        <dbReference type="ChEBI" id="CHEBI:18420"/>
    </cofactor>
</comment>